<feature type="compositionally biased region" description="Low complexity" evidence="1">
    <location>
        <begin position="46"/>
        <end position="62"/>
    </location>
</feature>
<gene>
    <name evidence="2" type="ORF">ESCO_000691</name>
</gene>
<comment type="caution">
    <text evidence="2">The sequence shown here is derived from an EMBL/GenBank/DDBJ whole genome shotgun (WGS) entry which is preliminary data.</text>
</comment>
<dbReference type="Proteomes" id="UP000053831">
    <property type="component" value="Unassembled WGS sequence"/>
</dbReference>
<name>A0A0M8MXY9_ESCWE</name>
<dbReference type="EMBL" id="LGSR01000020">
    <property type="protein sequence ID" value="KOS19117.1"/>
    <property type="molecule type" value="Genomic_DNA"/>
</dbReference>
<feature type="compositionally biased region" description="Basic and acidic residues" evidence="1">
    <location>
        <begin position="27"/>
        <end position="39"/>
    </location>
</feature>
<evidence type="ECO:0008006" key="4">
    <source>
        <dbReference type="Google" id="ProtNLM"/>
    </source>
</evidence>
<evidence type="ECO:0000313" key="3">
    <source>
        <dbReference type="Proteomes" id="UP000053831"/>
    </source>
</evidence>
<sequence length="374" mass="41558">MNTEKWRWRPSPASSTGTSPATLHPDTLLKLESPEPTENRRRRAFSRALRSLSNSSMDSSSSAPLKTVHSMRKLQKSSSGSGSVIERLHRRVSRESSASISAPESLGGPPDIPFESMEILRCGWLKADGFLLKSRSEYLVLTDHALLKFNGAEPARIVFPQLAQMDTRLKLTPSSQSSRFKSIAPEIRFEIPLRFIVAIFGEDVSSSRFSIDVWWFSPAPRLGYCRAQLHFALPKERNDWLAALQQAHKIRLRRSPINSLVPDNVRVRIGHAIQNAENPTSLGSQQLIFPVAKRASGPPQKGAPAEDFQGLTDGSSFFFVVGPCLCYLIEILSADYASAPGDLRLKTTPFGTVTLTRFQASVASNDQRFTMTFR</sequence>
<protein>
    <recommendedName>
        <fullName evidence="4">PH domain-containing protein</fullName>
    </recommendedName>
</protein>
<reference evidence="2 3" key="1">
    <citation type="submission" date="2015-07" db="EMBL/GenBank/DDBJ databases">
        <title>The genome of the fungus Escovopsis weberi, a specialized disease agent of ant agriculture.</title>
        <authorList>
            <person name="de Man T.J."/>
            <person name="Stajich J.E."/>
            <person name="Kubicek C.P."/>
            <person name="Chenthamara K."/>
            <person name="Atanasova L."/>
            <person name="Druzhinina I.S."/>
            <person name="Birnbaum S."/>
            <person name="Barribeau S.M."/>
            <person name="Teiling C."/>
            <person name="Suen G."/>
            <person name="Currie C."/>
            <person name="Gerardo N.M."/>
        </authorList>
    </citation>
    <scope>NUCLEOTIDE SEQUENCE [LARGE SCALE GENOMIC DNA]</scope>
</reference>
<feature type="region of interest" description="Disordered" evidence="1">
    <location>
        <begin position="1"/>
        <end position="86"/>
    </location>
</feature>
<evidence type="ECO:0000313" key="2">
    <source>
        <dbReference type="EMBL" id="KOS19117.1"/>
    </source>
</evidence>
<feature type="compositionally biased region" description="Low complexity" evidence="1">
    <location>
        <begin position="10"/>
        <end position="22"/>
    </location>
</feature>
<dbReference type="AlphaFoldDB" id="A0A0M8MXY9"/>
<dbReference type="STRING" id="150374.A0A0M8MXY9"/>
<organism evidence="2 3">
    <name type="scientific">Escovopsis weberi</name>
    <dbReference type="NCBI Taxonomy" id="150374"/>
    <lineage>
        <taxon>Eukaryota</taxon>
        <taxon>Fungi</taxon>
        <taxon>Dikarya</taxon>
        <taxon>Ascomycota</taxon>
        <taxon>Pezizomycotina</taxon>
        <taxon>Sordariomycetes</taxon>
        <taxon>Hypocreomycetidae</taxon>
        <taxon>Hypocreales</taxon>
        <taxon>Hypocreaceae</taxon>
        <taxon>Escovopsis</taxon>
    </lineage>
</organism>
<keyword evidence="3" id="KW-1185">Reference proteome</keyword>
<proteinExistence type="predicted"/>
<evidence type="ECO:0000256" key="1">
    <source>
        <dbReference type="SAM" id="MobiDB-lite"/>
    </source>
</evidence>
<dbReference type="OrthoDB" id="120976at2759"/>
<accession>A0A0M8MXY9</accession>